<evidence type="ECO:0000313" key="3">
    <source>
        <dbReference type="Proteomes" id="UP000075243"/>
    </source>
</evidence>
<reference evidence="2" key="1">
    <citation type="journal article" date="2012" name="Nat. Biotechnol.">
        <title>Draft genome sequence of pigeonpea (Cajanus cajan), an orphan legume crop of resource-poor farmers.</title>
        <authorList>
            <person name="Varshney R.K."/>
            <person name="Chen W."/>
            <person name="Li Y."/>
            <person name="Bharti A.K."/>
            <person name="Saxena R.K."/>
            <person name="Schlueter J.A."/>
            <person name="Donoghue M.T."/>
            <person name="Azam S."/>
            <person name="Fan G."/>
            <person name="Whaley A.M."/>
            <person name="Farmer A.D."/>
            <person name="Sheridan J."/>
            <person name="Iwata A."/>
            <person name="Tuteja R."/>
            <person name="Penmetsa R.V."/>
            <person name="Wu W."/>
            <person name="Upadhyaya H.D."/>
            <person name="Yang S.P."/>
            <person name="Shah T."/>
            <person name="Saxena K.B."/>
            <person name="Michael T."/>
            <person name="McCombie W.R."/>
            <person name="Yang B."/>
            <person name="Zhang G."/>
            <person name="Yang H."/>
            <person name="Wang J."/>
            <person name="Spillane C."/>
            <person name="Cook D.R."/>
            <person name="May G.D."/>
            <person name="Xu X."/>
            <person name="Jackson S.A."/>
        </authorList>
    </citation>
    <scope>NUCLEOTIDE SEQUENCE [LARGE SCALE GENOMIC DNA]</scope>
</reference>
<dbReference type="Proteomes" id="UP000075243">
    <property type="component" value="Unassembled WGS sequence"/>
</dbReference>
<dbReference type="EMBL" id="KQ483551">
    <property type="protein sequence ID" value="KYP46638.1"/>
    <property type="molecule type" value="Genomic_DNA"/>
</dbReference>
<name>A0A151RVQ8_CAJCA</name>
<dbReference type="PANTHER" id="PTHR35046">
    <property type="entry name" value="ZINC KNUCKLE (CCHC-TYPE) FAMILY PROTEIN"/>
    <property type="match status" value="1"/>
</dbReference>
<keyword evidence="3" id="KW-1185">Reference proteome</keyword>
<feature type="region of interest" description="Disordered" evidence="1">
    <location>
        <begin position="92"/>
        <end position="115"/>
    </location>
</feature>
<proteinExistence type="predicted"/>
<accession>A0A151RVQ8</accession>
<evidence type="ECO:0008006" key="4">
    <source>
        <dbReference type="Google" id="ProtNLM"/>
    </source>
</evidence>
<dbReference type="CDD" id="cd00303">
    <property type="entry name" value="retropepsin_like"/>
    <property type="match status" value="1"/>
</dbReference>
<gene>
    <name evidence="2" type="ORF">KK1_031734</name>
</gene>
<sequence>MPHPQPYHLQSINKDGDIVVSQQVKVKFSIGKYEDQVLCDIVPTKSCHILLGIPWQFEKKTKHNGLTNEITFTHKENKFVLYPLSPQQVVEDQAQMKTKRKKEKEKNKSICLGKS</sequence>
<dbReference type="PANTHER" id="PTHR35046:SF9">
    <property type="entry name" value="RNA-DIRECTED DNA POLYMERASE"/>
    <property type="match status" value="1"/>
</dbReference>
<dbReference type="Gramene" id="C.cajan_31261.t">
    <property type="protein sequence ID" value="C.cajan_31261.t.cds1"/>
    <property type="gene ID" value="C.cajan_31261"/>
</dbReference>
<evidence type="ECO:0000313" key="2">
    <source>
        <dbReference type="EMBL" id="KYP46638.1"/>
    </source>
</evidence>
<dbReference type="AlphaFoldDB" id="A0A151RVQ8"/>
<protein>
    <recommendedName>
        <fullName evidence="4">Retrovirus-related Pol polyprotein from transposon TNT 1-94</fullName>
    </recommendedName>
</protein>
<evidence type="ECO:0000256" key="1">
    <source>
        <dbReference type="SAM" id="MobiDB-lite"/>
    </source>
</evidence>
<organism evidence="2 3">
    <name type="scientific">Cajanus cajan</name>
    <name type="common">Pigeon pea</name>
    <name type="synonym">Cajanus indicus</name>
    <dbReference type="NCBI Taxonomy" id="3821"/>
    <lineage>
        <taxon>Eukaryota</taxon>
        <taxon>Viridiplantae</taxon>
        <taxon>Streptophyta</taxon>
        <taxon>Embryophyta</taxon>
        <taxon>Tracheophyta</taxon>
        <taxon>Spermatophyta</taxon>
        <taxon>Magnoliopsida</taxon>
        <taxon>eudicotyledons</taxon>
        <taxon>Gunneridae</taxon>
        <taxon>Pentapetalae</taxon>
        <taxon>rosids</taxon>
        <taxon>fabids</taxon>
        <taxon>Fabales</taxon>
        <taxon>Fabaceae</taxon>
        <taxon>Papilionoideae</taxon>
        <taxon>50 kb inversion clade</taxon>
        <taxon>NPAAA clade</taxon>
        <taxon>indigoferoid/millettioid clade</taxon>
        <taxon>Phaseoleae</taxon>
        <taxon>Cajanus</taxon>
    </lineage>
</organism>